<reference evidence="11 12" key="1">
    <citation type="submission" date="2025-04" db="UniProtKB">
        <authorList>
            <consortium name="RefSeq"/>
        </authorList>
    </citation>
    <scope>IDENTIFICATION</scope>
    <source>
        <tissue evidence="11 12">Muscle</tissue>
    </source>
</reference>
<keyword evidence="5 8" id="KW-0472">Membrane</keyword>
<evidence type="ECO:0000256" key="8">
    <source>
        <dbReference type="SAM" id="Phobius"/>
    </source>
</evidence>
<keyword evidence="3 6" id="KW-0812">Transmembrane</keyword>
<proteinExistence type="inferred from homology"/>
<evidence type="ECO:0000256" key="5">
    <source>
        <dbReference type="ARBA" id="ARBA00023136"/>
    </source>
</evidence>
<comment type="similarity">
    <text evidence="2 6">Belongs to the G-protein coupled receptor 1 family.</text>
</comment>
<evidence type="ECO:0000256" key="3">
    <source>
        <dbReference type="ARBA" id="ARBA00022692"/>
    </source>
</evidence>
<dbReference type="PROSITE" id="PS00237">
    <property type="entry name" value="G_PROTEIN_RECEP_F1_1"/>
    <property type="match status" value="1"/>
</dbReference>
<dbReference type="InterPro" id="IPR000276">
    <property type="entry name" value="GPCR_Rhodpsn"/>
</dbReference>
<protein>
    <submittedName>
        <fullName evidence="11 12">Probable G-protein coupled receptor B0563.6</fullName>
    </submittedName>
</protein>
<feature type="region of interest" description="Disordered" evidence="7">
    <location>
        <begin position="441"/>
        <end position="461"/>
    </location>
</feature>
<feature type="region of interest" description="Disordered" evidence="7">
    <location>
        <begin position="378"/>
        <end position="398"/>
    </location>
</feature>
<dbReference type="RefSeq" id="XP_033354670.1">
    <property type="nucleotide sequence ID" value="XM_033498779.1"/>
</dbReference>
<dbReference type="SUPFAM" id="SSF81321">
    <property type="entry name" value="Family A G protein-coupled receptor-like"/>
    <property type="match status" value="1"/>
</dbReference>
<dbReference type="Gene3D" id="1.20.1070.10">
    <property type="entry name" value="Rhodopsin 7-helix transmembrane proteins"/>
    <property type="match status" value="1"/>
</dbReference>
<comment type="subcellular location">
    <subcellularLocation>
        <location evidence="1">Membrane</location>
    </subcellularLocation>
</comment>
<dbReference type="RefSeq" id="XP_033354669.1">
    <property type="nucleotide sequence ID" value="XM_033498778.1"/>
</dbReference>
<feature type="domain" description="G-protein coupled receptors family 1 profile" evidence="9">
    <location>
        <begin position="79"/>
        <end position="352"/>
    </location>
</feature>
<feature type="transmembrane region" description="Helical" evidence="8">
    <location>
        <begin position="335"/>
        <end position="355"/>
    </location>
</feature>
<evidence type="ECO:0000313" key="12">
    <source>
        <dbReference type="RefSeq" id="XP_033354669.1"/>
    </source>
</evidence>
<gene>
    <name evidence="11 12 13" type="primary">LOC117236105</name>
</gene>
<evidence type="ECO:0000256" key="1">
    <source>
        <dbReference type="ARBA" id="ARBA00004370"/>
    </source>
</evidence>
<dbReference type="GeneID" id="117236105"/>
<feature type="transmembrane region" description="Helical" evidence="8">
    <location>
        <begin position="63"/>
        <end position="86"/>
    </location>
</feature>
<dbReference type="PRINTS" id="PR00237">
    <property type="entry name" value="GPCRRHODOPSN"/>
</dbReference>
<keyword evidence="6" id="KW-0807">Transducer</keyword>
<dbReference type="KEGG" id="bvk:117236105"/>
<feature type="compositionally biased region" description="Polar residues" evidence="7">
    <location>
        <begin position="449"/>
        <end position="461"/>
    </location>
</feature>
<evidence type="ECO:0000313" key="10">
    <source>
        <dbReference type="Proteomes" id="UP000504631"/>
    </source>
</evidence>
<evidence type="ECO:0000256" key="6">
    <source>
        <dbReference type="RuleBase" id="RU000688"/>
    </source>
</evidence>
<dbReference type="PANTHER" id="PTHR47760:SF1">
    <property type="entry name" value="G-PROTEIN COUPLED RECEPTORS FAMILY 1 PROFILE DOMAIN-CONTAINING PROTEIN"/>
    <property type="match status" value="1"/>
</dbReference>
<keyword evidence="10" id="KW-1185">Reference proteome</keyword>
<feature type="transmembrane region" description="Helical" evidence="8">
    <location>
        <begin position="243"/>
        <end position="264"/>
    </location>
</feature>
<dbReference type="PANTHER" id="PTHR47760">
    <property type="entry name" value="G-PROTEIN COUPLED RECEPTOR B0563.6-LIKE PROTEIN-RELATED"/>
    <property type="match status" value="1"/>
</dbReference>
<dbReference type="InterPro" id="IPR017452">
    <property type="entry name" value="GPCR_Rhodpsn_7TM"/>
</dbReference>
<dbReference type="InterPro" id="IPR053093">
    <property type="entry name" value="GPCR-like"/>
</dbReference>
<keyword evidence="4 8" id="KW-1133">Transmembrane helix</keyword>
<dbReference type="RefSeq" id="XP_033354667.1">
    <property type="nucleotide sequence ID" value="XM_033498776.1"/>
</dbReference>
<dbReference type="Pfam" id="PF00001">
    <property type="entry name" value="7tm_1"/>
    <property type="match status" value="1"/>
</dbReference>
<evidence type="ECO:0000259" key="9">
    <source>
        <dbReference type="PROSITE" id="PS50262"/>
    </source>
</evidence>
<feature type="transmembrane region" description="Helical" evidence="8">
    <location>
        <begin position="295"/>
        <end position="315"/>
    </location>
</feature>
<name>A0A6J3KNE6_9HYME</name>
<sequence length="544" mass="62061">MNDLVRSWGSCKCEKQRGKECVAERGRSKMMDTVNVTGAGTRICLVEDFEVSEDPRTPSLRRISYGIILPTICCFGIVGNILNLVVLTRRNMRGTAYIYMRGYSAAALLAILFCIPFALRVLIHKETGRWRNWMQAFYHTHLELFLGNGCLGVGVMMLLALTVERYVSVCRPGQHTRPLCGPPHLTVALIPLATFLVYLPSVFREEITTCLLAPDGPVIYQKRENQSYLDSMFYQVYKVILEIVFKVAPTILLAGFNLRIMIVYRRSCERRRRMTLSRTASNDEDPRTFAEERRLVLLLGSTSILFLVCVSPMVILNVTLRESNLSHYPYQVFRALANLLEVINYSITFYIYCMFSEDFRNTLIRTLQWPCRKTSHEGRGLPMKRSSIPRPTTTTTTTTTITTTTLPTTAVATPGHLTRASVYWRLVSLFLSYPHQSHLKGEKPRETEFSQPQNSDAVYQSTSSGSALTSIPRLLNIITRYRIHRQILVYRDSRFAYGTNSNQRDIELSFLPSKLSNKKIHQFFTVMHSTLIGSATEPQIYSSD</sequence>
<feature type="transmembrane region" description="Helical" evidence="8">
    <location>
        <begin position="143"/>
        <end position="163"/>
    </location>
</feature>
<organism evidence="10 11">
    <name type="scientific">Bombus vosnesenskii</name>
    <dbReference type="NCBI Taxonomy" id="207650"/>
    <lineage>
        <taxon>Eukaryota</taxon>
        <taxon>Metazoa</taxon>
        <taxon>Ecdysozoa</taxon>
        <taxon>Arthropoda</taxon>
        <taxon>Hexapoda</taxon>
        <taxon>Insecta</taxon>
        <taxon>Pterygota</taxon>
        <taxon>Neoptera</taxon>
        <taxon>Endopterygota</taxon>
        <taxon>Hymenoptera</taxon>
        <taxon>Apocrita</taxon>
        <taxon>Aculeata</taxon>
        <taxon>Apoidea</taxon>
        <taxon>Anthophila</taxon>
        <taxon>Apidae</taxon>
        <taxon>Bombus</taxon>
        <taxon>Pyrobombus</taxon>
    </lineage>
</organism>
<dbReference type="AlphaFoldDB" id="A0A6J3KNE6"/>
<evidence type="ECO:0000256" key="7">
    <source>
        <dbReference type="SAM" id="MobiDB-lite"/>
    </source>
</evidence>
<evidence type="ECO:0000313" key="13">
    <source>
        <dbReference type="RefSeq" id="XP_033354670.1"/>
    </source>
</evidence>
<evidence type="ECO:0000256" key="2">
    <source>
        <dbReference type="ARBA" id="ARBA00010663"/>
    </source>
</evidence>
<dbReference type="Proteomes" id="UP000504631">
    <property type="component" value="Unplaced"/>
</dbReference>
<dbReference type="GO" id="GO:0016020">
    <property type="term" value="C:membrane"/>
    <property type="evidence" value="ECO:0007669"/>
    <property type="project" value="UniProtKB-SubCell"/>
</dbReference>
<dbReference type="CDD" id="cd14978">
    <property type="entry name" value="7tmA_FMRFamide_R-like"/>
    <property type="match status" value="1"/>
</dbReference>
<accession>A0A6J3KNE6</accession>
<keyword evidence="6" id="KW-0297">G-protein coupled receptor</keyword>
<keyword evidence="6 11" id="KW-0675">Receptor</keyword>
<evidence type="ECO:0000256" key="4">
    <source>
        <dbReference type="ARBA" id="ARBA00022989"/>
    </source>
</evidence>
<evidence type="ECO:0000313" key="11">
    <source>
        <dbReference type="RefSeq" id="XP_033354667.1"/>
    </source>
</evidence>
<feature type="transmembrane region" description="Helical" evidence="8">
    <location>
        <begin position="98"/>
        <end position="123"/>
    </location>
</feature>
<dbReference type="PROSITE" id="PS50262">
    <property type="entry name" value="G_PROTEIN_RECEP_F1_2"/>
    <property type="match status" value="1"/>
</dbReference>
<dbReference type="GO" id="GO:0004930">
    <property type="term" value="F:G protein-coupled receptor activity"/>
    <property type="evidence" value="ECO:0007669"/>
    <property type="project" value="UniProtKB-KW"/>
</dbReference>